<evidence type="ECO:0008006" key="4">
    <source>
        <dbReference type="Google" id="ProtNLM"/>
    </source>
</evidence>
<feature type="signal peptide" evidence="1">
    <location>
        <begin position="1"/>
        <end position="26"/>
    </location>
</feature>
<evidence type="ECO:0000313" key="2">
    <source>
        <dbReference type="EMBL" id="KAF8485292.1"/>
    </source>
</evidence>
<keyword evidence="1" id="KW-0732">Signal</keyword>
<organism evidence="2 3">
    <name type="scientific">Russula ochroleuca</name>
    <dbReference type="NCBI Taxonomy" id="152965"/>
    <lineage>
        <taxon>Eukaryota</taxon>
        <taxon>Fungi</taxon>
        <taxon>Dikarya</taxon>
        <taxon>Basidiomycota</taxon>
        <taxon>Agaricomycotina</taxon>
        <taxon>Agaricomycetes</taxon>
        <taxon>Russulales</taxon>
        <taxon>Russulaceae</taxon>
        <taxon>Russula</taxon>
    </lineage>
</organism>
<dbReference type="AlphaFoldDB" id="A0A9P5N3I7"/>
<evidence type="ECO:0000256" key="1">
    <source>
        <dbReference type="SAM" id="SignalP"/>
    </source>
</evidence>
<comment type="caution">
    <text evidence="2">The sequence shown here is derived from an EMBL/GenBank/DDBJ whole genome shotgun (WGS) entry which is preliminary data.</text>
</comment>
<name>A0A9P5N3I7_9AGAM</name>
<proteinExistence type="predicted"/>
<dbReference type="EMBL" id="WHVB01000003">
    <property type="protein sequence ID" value="KAF8485292.1"/>
    <property type="molecule type" value="Genomic_DNA"/>
</dbReference>
<keyword evidence="3" id="KW-1185">Reference proteome</keyword>
<evidence type="ECO:0000313" key="3">
    <source>
        <dbReference type="Proteomes" id="UP000759537"/>
    </source>
</evidence>
<sequence>MMFVMLIAFLIAAFALLCIRFPSVWSALMASDDPSDPHELGLVVASRNPFRESGPPACMAKLIMMRHKLNQANSRRRGRTTSTAQRTTPRQFVLPTPRQRAVPWIRISKHFGLQHH</sequence>
<protein>
    <recommendedName>
        <fullName evidence="4">Secreted protein</fullName>
    </recommendedName>
</protein>
<accession>A0A9P5N3I7</accession>
<reference evidence="2" key="2">
    <citation type="journal article" date="2020" name="Nat. Commun.">
        <title>Large-scale genome sequencing of mycorrhizal fungi provides insights into the early evolution of symbiotic traits.</title>
        <authorList>
            <person name="Miyauchi S."/>
            <person name="Kiss E."/>
            <person name="Kuo A."/>
            <person name="Drula E."/>
            <person name="Kohler A."/>
            <person name="Sanchez-Garcia M."/>
            <person name="Morin E."/>
            <person name="Andreopoulos B."/>
            <person name="Barry K.W."/>
            <person name="Bonito G."/>
            <person name="Buee M."/>
            <person name="Carver A."/>
            <person name="Chen C."/>
            <person name="Cichocki N."/>
            <person name="Clum A."/>
            <person name="Culley D."/>
            <person name="Crous P.W."/>
            <person name="Fauchery L."/>
            <person name="Girlanda M."/>
            <person name="Hayes R.D."/>
            <person name="Keri Z."/>
            <person name="LaButti K."/>
            <person name="Lipzen A."/>
            <person name="Lombard V."/>
            <person name="Magnuson J."/>
            <person name="Maillard F."/>
            <person name="Murat C."/>
            <person name="Nolan M."/>
            <person name="Ohm R.A."/>
            <person name="Pangilinan J."/>
            <person name="Pereira M.F."/>
            <person name="Perotto S."/>
            <person name="Peter M."/>
            <person name="Pfister S."/>
            <person name="Riley R."/>
            <person name="Sitrit Y."/>
            <person name="Stielow J.B."/>
            <person name="Szollosi G."/>
            <person name="Zifcakova L."/>
            <person name="Stursova M."/>
            <person name="Spatafora J.W."/>
            <person name="Tedersoo L."/>
            <person name="Vaario L.M."/>
            <person name="Yamada A."/>
            <person name="Yan M."/>
            <person name="Wang P."/>
            <person name="Xu J."/>
            <person name="Bruns T."/>
            <person name="Baldrian P."/>
            <person name="Vilgalys R."/>
            <person name="Dunand C."/>
            <person name="Henrissat B."/>
            <person name="Grigoriev I.V."/>
            <person name="Hibbett D."/>
            <person name="Nagy L.G."/>
            <person name="Martin F.M."/>
        </authorList>
    </citation>
    <scope>NUCLEOTIDE SEQUENCE</scope>
    <source>
        <strain evidence="2">Prilba</strain>
    </source>
</reference>
<gene>
    <name evidence="2" type="ORF">DFH94DRAFT_270350</name>
</gene>
<reference evidence="2" key="1">
    <citation type="submission" date="2019-10" db="EMBL/GenBank/DDBJ databases">
        <authorList>
            <consortium name="DOE Joint Genome Institute"/>
            <person name="Kuo A."/>
            <person name="Miyauchi S."/>
            <person name="Kiss E."/>
            <person name="Drula E."/>
            <person name="Kohler A."/>
            <person name="Sanchez-Garcia M."/>
            <person name="Andreopoulos B."/>
            <person name="Barry K.W."/>
            <person name="Bonito G."/>
            <person name="Buee M."/>
            <person name="Carver A."/>
            <person name="Chen C."/>
            <person name="Cichocki N."/>
            <person name="Clum A."/>
            <person name="Culley D."/>
            <person name="Crous P.W."/>
            <person name="Fauchery L."/>
            <person name="Girlanda M."/>
            <person name="Hayes R."/>
            <person name="Keri Z."/>
            <person name="LaButti K."/>
            <person name="Lipzen A."/>
            <person name="Lombard V."/>
            <person name="Magnuson J."/>
            <person name="Maillard F."/>
            <person name="Morin E."/>
            <person name="Murat C."/>
            <person name="Nolan M."/>
            <person name="Ohm R."/>
            <person name="Pangilinan J."/>
            <person name="Pereira M."/>
            <person name="Perotto S."/>
            <person name="Peter M."/>
            <person name="Riley R."/>
            <person name="Sitrit Y."/>
            <person name="Stielow B."/>
            <person name="Szollosi G."/>
            <person name="Zifcakova L."/>
            <person name="Stursova M."/>
            <person name="Spatafora J.W."/>
            <person name="Tedersoo L."/>
            <person name="Vaario L.-M."/>
            <person name="Yamada A."/>
            <person name="Yan M."/>
            <person name="Wang P."/>
            <person name="Xu J."/>
            <person name="Bruns T."/>
            <person name="Baldrian P."/>
            <person name="Vilgalys R."/>
            <person name="Henrissat B."/>
            <person name="Grigoriev I.V."/>
            <person name="Hibbett D."/>
            <person name="Nagy L.G."/>
            <person name="Martin F.M."/>
        </authorList>
    </citation>
    <scope>NUCLEOTIDE SEQUENCE</scope>
    <source>
        <strain evidence="2">Prilba</strain>
    </source>
</reference>
<feature type="chain" id="PRO_5040245064" description="Secreted protein" evidence="1">
    <location>
        <begin position="27"/>
        <end position="116"/>
    </location>
</feature>
<dbReference type="OrthoDB" id="3204347at2759"/>
<dbReference type="Proteomes" id="UP000759537">
    <property type="component" value="Unassembled WGS sequence"/>
</dbReference>